<evidence type="ECO:0000256" key="2">
    <source>
        <dbReference type="ARBA" id="ARBA00022737"/>
    </source>
</evidence>
<dbReference type="PANTHER" id="PTHR19871">
    <property type="entry name" value="BETA TRANSDUCIN-RELATED PROTEIN"/>
    <property type="match status" value="1"/>
</dbReference>
<evidence type="ECO:0000259" key="5">
    <source>
        <dbReference type="Pfam" id="PF25469"/>
    </source>
</evidence>
<dbReference type="Gene3D" id="3.40.50.300">
    <property type="entry name" value="P-loop containing nucleotide triphosphate hydrolases"/>
    <property type="match status" value="1"/>
</dbReference>
<dbReference type="Pfam" id="PF25469">
    <property type="entry name" value="WHD_NWD1"/>
    <property type="match status" value="1"/>
</dbReference>
<dbReference type="EMBL" id="HBIB01032909">
    <property type="protein sequence ID" value="CAE0259095.1"/>
    <property type="molecule type" value="Transcribed_RNA"/>
</dbReference>
<keyword evidence="3" id="KW-0175">Coiled coil</keyword>
<keyword evidence="1" id="KW-0853">WD repeat</keyword>
<reference evidence="6" key="1">
    <citation type="submission" date="2021-01" db="EMBL/GenBank/DDBJ databases">
        <authorList>
            <person name="Corre E."/>
            <person name="Pelletier E."/>
            <person name="Niang G."/>
            <person name="Scheremetjew M."/>
            <person name="Finn R."/>
            <person name="Kale V."/>
            <person name="Holt S."/>
            <person name="Cochrane G."/>
            <person name="Meng A."/>
            <person name="Brown T."/>
            <person name="Cohen L."/>
        </authorList>
    </citation>
    <scope>NUCLEOTIDE SEQUENCE</scope>
    <source>
        <strain evidence="6">NIES-2562</strain>
    </source>
</reference>
<dbReference type="SUPFAM" id="SSF52540">
    <property type="entry name" value="P-loop containing nucleoside triphosphate hydrolases"/>
    <property type="match status" value="1"/>
</dbReference>
<dbReference type="AlphaFoldDB" id="A0A7S3DIZ9"/>
<evidence type="ECO:0008006" key="7">
    <source>
        <dbReference type="Google" id="ProtNLM"/>
    </source>
</evidence>
<name>A0A7S3DIZ9_9EUKA</name>
<evidence type="ECO:0000256" key="3">
    <source>
        <dbReference type="SAM" id="Coils"/>
    </source>
</evidence>
<accession>A0A7S3DIZ9</accession>
<feature type="domain" description="Nephrocystin 3-like N-terminal" evidence="4">
    <location>
        <begin position="38"/>
        <end position="158"/>
    </location>
</feature>
<sequence>MAQLRRGFRSEVFAHNAFMYEKERMYIDVSSTRSAWSEVDEFLQSTSCGVCLVNAQSGAGKSSFLAKLASTYQQKESQAVYTRFCGTTPLTSTSKDVLISLIEELKESEVDEEAEENEMEKMKNGTLKEVRDSLFRTLSTKNDKSIIIVIDALDKLKDGSIPFWLVPSFETVFPAGVHVVASFIPDVTNTEHVEKYFSSHTQQRESMDTASAKLLQVTLPVLDTLQDKEMIIRHHLLRSDFPRKADEIELPAIATPLHLTLAALHAVFPIHLNGETQAGESVMNLVLLFFQKLEVYHGEVLVRKAFQYLNIAKEGLAAIEWEDLLSLDEEVKSSLFGGAQKDHATPPRLPGYVIQHILRSLEGLIQTSGREGYALYRWFHRQFWEGAAEKYRADADALRTFASYFSSKSTPEFGVKQEVEVGGKYNVRRGVELFPACFSLCADHADMSELEDWACSISDIYLVCHCKVWSGVVSQLSSLPNIESLRKEGGRKRAVYDVYRLLLSSGNEMEGCESVASMCRWVEQKKVLPSSCTVLTSDDLN</sequence>
<evidence type="ECO:0000256" key="1">
    <source>
        <dbReference type="ARBA" id="ARBA00022574"/>
    </source>
</evidence>
<organism evidence="6">
    <name type="scientific">Palpitomonas bilix</name>
    <dbReference type="NCBI Taxonomy" id="652834"/>
    <lineage>
        <taxon>Eukaryota</taxon>
        <taxon>Eukaryota incertae sedis</taxon>
    </lineage>
</organism>
<keyword evidence="2" id="KW-0677">Repeat</keyword>
<proteinExistence type="predicted"/>
<gene>
    <name evidence="6" type="ORF">PBIL07802_LOCUS21362</name>
</gene>
<dbReference type="InterPro" id="IPR027417">
    <property type="entry name" value="P-loop_NTPase"/>
</dbReference>
<evidence type="ECO:0000313" key="6">
    <source>
        <dbReference type="EMBL" id="CAE0259095.1"/>
    </source>
</evidence>
<dbReference type="InterPro" id="IPR056884">
    <property type="entry name" value="NPHP3-like_N"/>
</dbReference>
<dbReference type="InterPro" id="IPR057588">
    <property type="entry name" value="NWD1/2-like_WH"/>
</dbReference>
<feature type="domain" description="NWD1/2-like winged helix-turn-helix" evidence="5">
    <location>
        <begin position="290"/>
        <end position="395"/>
    </location>
</feature>
<dbReference type="InterPro" id="IPR052752">
    <property type="entry name" value="NACHT-WD_repeat"/>
</dbReference>
<protein>
    <recommendedName>
        <fullName evidence="7">Orc1-like AAA ATPase domain-containing protein</fullName>
    </recommendedName>
</protein>
<evidence type="ECO:0000259" key="4">
    <source>
        <dbReference type="Pfam" id="PF24883"/>
    </source>
</evidence>
<dbReference type="PANTHER" id="PTHR19871:SF14">
    <property type="entry name" value="DUF4062 DOMAIN-CONTAINING PROTEIN"/>
    <property type="match status" value="1"/>
</dbReference>
<dbReference type="Pfam" id="PF24883">
    <property type="entry name" value="NPHP3_N"/>
    <property type="match status" value="1"/>
</dbReference>
<feature type="coiled-coil region" evidence="3">
    <location>
        <begin position="98"/>
        <end position="125"/>
    </location>
</feature>